<gene>
    <name evidence="1" type="ORF">FHR23_002894</name>
</gene>
<keyword evidence="2" id="KW-1185">Reference proteome</keyword>
<organism evidence="1 2">
    <name type="scientific">Stakelama sediminis</name>
    <dbReference type="NCBI Taxonomy" id="463200"/>
    <lineage>
        <taxon>Bacteria</taxon>
        <taxon>Pseudomonadati</taxon>
        <taxon>Pseudomonadota</taxon>
        <taxon>Alphaproteobacteria</taxon>
        <taxon>Sphingomonadales</taxon>
        <taxon>Sphingomonadaceae</taxon>
        <taxon>Stakelama</taxon>
    </lineage>
</organism>
<evidence type="ECO:0000313" key="1">
    <source>
        <dbReference type="EMBL" id="MBB5719935.1"/>
    </source>
</evidence>
<dbReference type="RefSeq" id="WP_184005326.1">
    <property type="nucleotide sequence ID" value="NZ_BAABIF010000011.1"/>
</dbReference>
<comment type="caution">
    <text evidence="1">The sequence shown here is derived from an EMBL/GenBank/DDBJ whole genome shotgun (WGS) entry which is preliminary data.</text>
</comment>
<protein>
    <submittedName>
        <fullName evidence="1">Uncharacterized protein</fullName>
    </submittedName>
</protein>
<accession>A0A840Z1Z4</accession>
<dbReference type="Proteomes" id="UP000554342">
    <property type="component" value="Unassembled WGS sequence"/>
</dbReference>
<dbReference type="AlphaFoldDB" id="A0A840Z1Z4"/>
<proteinExistence type="predicted"/>
<dbReference type="InterPro" id="IPR046662">
    <property type="entry name" value="DUF6771"/>
</dbReference>
<reference evidence="1 2" key="1">
    <citation type="submission" date="2020-08" db="EMBL/GenBank/DDBJ databases">
        <title>Genomic Encyclopedia of Type Strains, Phase IV (KMG-IV): sequencing the most valuable type-strain genomes for metagenomic binning, comparative biology and taxonomic classification.</title>
        <authorList>
            <person name="Goeker M."/>
        </authorList>
    </citation>
    <scope>NUCLEOTIDE SEQUENCE [LARGE SCALE GENOMIC DNA]</scope>
    <source>
        <strain evidence="1 2">DSM 27203</strain>
    </source>
</reference>
<dbReference type="Pfam" id="PF20561">
    <property type="entry name" value="DUF6771"/>
    <property type="match status" value="1"/>
</dbReference>
<sequence length="63" mass="6880">MTDSLSRTVTEAISRAPAWIRSDLQAKDILVRIRAEESLAARIVDAILKARGAEATIADDDQN</sequence>
<evidence type="ECO:0000313" key="2">
    <source>
        <dbReference type="Proteomes" id="UP000554342"/>
    </source>
</evidence>
<dbReference type="EMBL" id="JACIJI010000007">
    <property type="protein sequence ID" value="MBB5719935.1"/>
    <property type="molecule type" value="Genomic_DNA"/>
</dbReference>
<name>A0A840Z1Z4_9SPHN</name>